<gene>
    <name evidence="1" type="ORF">H5410_008859</name>
</gene>
<protein>
    <submittedName>
        <fullName evidence="1">Uncharacterized protein</fullName>
    </submittedName>
</protein>
<dbReference type="AlphaFoldDB" id="A0A9J6AGU4"/>
<organism evidence="1 2">
    <name type="scientific">Solanum commersonii</name>
    <name type="common">Commerson's wild potato</name>
    <name type="synonym">Commerson's nightshade</name>
    <dbReference type="NCBI Taxonomy" id="4109"/>
    <lineage>
        <taxon>Eukaryota</taxon>
        <taxon>Viridiplantae</taxon>
        <taxon>Streptophyta</taxon>
        <taxon>Embryophyta</taxon>
        <taxon>Tracheophyta</taxon>
        <taxon>Spermatophyta</taxon>
        <taxon>Magnoliopsida</taxon>
        <taxon>eudicotyledons</taxon>
        <taxon>Gunneridae</taxon>
        <taxon>Pentapetalae</taxon>
        <taxon>asterids</taxon>
        <taxon>lamiids</taxon>
        <taxon>Solanales</taxon>
        <taxon>Solanaceae</taxon>
        <taxon>Solanoideae</taxon>
        <taxon>Solaneae</taxon>
        <taxon>Solanum</taxon>
    </lineage>
</organism>
<evidence type="ECO:0000313" key="1">
    <source>
        <dbReference type="EMBL" id="KAG5623641.1"/>
    </source>
</evidence>
<keyword evidence="2" id="KW-1185">Reference proteome</keyword>
<sequence>MFSFNNLLIMYCINDFVDYATYDIFSGPWHCWSKVPEHVRDKWFNDFENTFTNTIKDKVGETSTLRMKKVLK</sequence>
<accession>A0A9J6AGU4</accession>
<proteinExistence type="predicted"/>
<name>A0A9J6AGU4_SOLCO</name>
<comment type="caution">
    <text evidence="1">The sequence shown here is derived from an EMBL/GenBank/DDBJ whole genome shotgun (WGS) entry which is preliminary data.</text>
</comment>
<reference evidence="1 2" key="1">
    <citation type="submission" date="2020-09" db="EMBL/GenBank/DDBJ databases">
        <title>De no assembly of potato wild relative species, Solanum commersonii.</title>
        <authorList>
            <person name="Cho K."/>
        </authorList>
    </citation>
    <scope>NUCLEOTIDE SEQUENCE [LARGE SCALE GENOMIC DNA]</scope>
    <source>
        <strain evidence="1">LZ3.2</strain>
        <tissue evidence="1">Leaf</tissue>
    </source>
</reference>
<dbReference type="EMBL" id="JACXVP010000002">
    <property type="protein sequence ID" value="KAG5623641.1"/>
    <property type="molecule type" value="Genomic_DNA"/>
</dbReference>
<dbReference type="OrthoDB" id="10578259at2759"/>
<dbReference type="Proteomes" id="UP000824120">
    <property type="component" value="Chromosome 2"/>
</dbReference>
<evidence type="ECO:0000313" key="2">
    <source>
        <dbReference type="Proteomes" id="UP000824120"/>
    </source>
</evidence>